<keyword evidence="4 6" id="KW-0472">Membrane</keyword>
<dbReference type="GO" id="GO:0004930">
    <property type="term" value="F:G protein-coupled receptor activity"/>
    <property type="evidence" value="ECO:0007669"/>
    <property type="project" value="InterPro"/>
</dbReference>
<dbReference type="PANTHER" id="PTHR23112:SF0">
    <property type="entry name" value="TRANSMEMBRANE PROTEIN 116"/>
    <property type="match status" value="1"/>
</dbReference>
<feature type="transmembrane region" description="Helical" evidence="6">
    <location>
        <begin position="706"/>
        <end position="727"/>
    </location>
</feature>
<feature type="transmembrane region" description="Helical" evidence="6">
    <location>
        <begin position="166"/>
        <end position="190"/>
    </location>
</feature>
<reference evidence="7" key="1">
    <citation type="submission" date="2020-07" db="EMBL/GenBank/DDBJ databases">
        <title>Draft Genome Sequence of a Deep-Sea Yeast, Naganishia (Cryptococcus) liquefaciens strain N6.</title>
        <authorList>
            <person name="Han Y.W."/>
            <person name="Kajitani R."/>
            <person name="Morimoto H."/>
            <person name="Parhat M."/>
            <person name="Tsubouchi H."/>
            <person name="Bakenova O."/>
            <person name="Ogata M."/>
            <person name="Argunhan B."/>
            <person name="Aoki R."/>
            <person name="Kajiwara S."/>
            <person name="Itoh T."/>
            <person name="Iwasaki H."/>
        </authorList>
    </citation>
    <scope>NUCLEOTIDE SEQUENCE</scope>
    <source>
        <strain evidence="7">N6</strain>
    </source>
</reference>
<dbReference type="InterPro" id="IPR000276">
    <property type="entry name" value="GPCR_Rhodpsn"/>
</dbReference>
<dbReference type="OrthoDB" id="100006at2759"/>
<feature type="transmembrane region" description="Helical" evidence="6">
    <location>
        <begin position="742"/>
        <end position="764"/>
    </location>
</feature>
<dbReference type="Pfam" id="PF00001">
    <property type="entry name" value="7tm_1"/>
    <property type="match status" value="1"/>
</dbReference>
<keyword evidence="8" id="KW-1185">Reference proteome</keyword>
<name>A0A8H3YC45_9TREE</name>
<feature type="compositionally biased region" description="Low complexity" evidence="5">
    <location>
        <begin position="367"/>
        <end position="380"/>
    </location>
</feature>
<comment type="caution">
    <text evidence="7">The sequence shown here is derived from an EMBL/GenBank/DDBJ whole genome shotgun (WGS) entry which is preliminary data.</text>
</comment>
<dbReference type="Proteomes" id="UP000620104">
    <property type="component" value="Unassembled WGS sequence"/>
</dbReference>
<evidence type="ECO:0000256" key="2">
    <source>
        <dbReference type="ARBA" id="ARBA00022692"/>
    </source>
</evidence>
<evidence type="ECO:0000256" key="5">
    <source>
        <dbReference type="SAM" id="MobiDB-lite"/>
    </source>
</evidence>
<gene>
    <name evidence="7" type="ORF">NliqN6_0321</name>
</gene>
<evidence type="ECO:0008006" key="9">
    <source>
        <dbReference type="Google" id="ProtNLM"/>
    </source>
</evidence>
<feature type="transmembrane region" description="Helical" evidence="6">
    <location>
        <begin position="136"/>
        <end position="154"/>
    </location>
</feature>
<dbReference type="GO" id="GO:0007189">
    <property type="term" value="P:adenylate cyclase-activating G protein-coupled receptor signaling pathway"/>
    <property type="evidence" value="ECO:0007669"/>
    <property type="project" value="TreeGrafter"/>
</dbReference>
<proteinExistence type="predicted"/>
<feature type="compositionally biased region" description="Basic and acidic residues" evidence="5">
    <location>
        <begin position="305"/>
        <end position="324"/>
    </location>
</feature>
<evidence type="ECO:0000256" key="3">
    <source>
        <dbReference type="ARBA" id="ARBA00022989"/>
    </source>
</evidence>
<evidence type="ECO:0000313" key="7">
    <source>
        <dbReference type="EMBL" id="GHJ83919.1"/>
    </source>
</evidence>
<organism evidence="7 8">
    <name type="scientific">Naganishia liquefaciens</name>
    <dbReference type="NCBI Taxonomy" id="104408"/>
    <lineage>
        <taxon>Eukaryota</taxon>
        <taxon>Fungi</taxon>
        <taxon>Dikarya</taxon>
        <taxon>Basidiomycota</taxon>
        <taxon>Agaricomycotina</taxon>
        <taxon>Tremellomycetes</taxon>
        <taxon>Filobasidiales</taxon>
        <taxon>Filobasidiaceae</taxon>
        <taxon>Naganishia</taxon>
    </lineage>
</organism>
<evidence type="ECO:0000256" key="4">
    <source>
        <dbReference type="ARBA" id="ARBA00023136"/>
    </source>
</evidence>
<feature type="region of interest" description="Disordered" evidence="5">
    <location>
        <begin position="303"/>
        <end position="489"/>
    </location>
</feature>
<sequence>MASMLSMQDGPAMAIPLSVRSDVYHKLALGNDTMGVDHNSIENDLWVSIVDVVILAFTIIGAGSILISMLSREIRGRAATVRTRLVQGLVVSDLTLGLVAIISSSRKLQGKGFETGTQACDGFGLLLVATLWTEHFWTFSLAFATYMILIYPLSSVTRILERRWPFLYLIIWGAAFGLAVLTYELYGYWASGGLCYYGSNSGLYGELMQFMPRALVFISICFFYARLYVFLRRPDRIKASFSNSGRRDTSAQRSDPEYTYESATSSMMAERAARKHVLYTPKEKIASQFAKFSFKKRSAAGAAEADEKKVGKQDPLRLVKEKDYAGPAGGAAEQGPTDRKTEPAVTDIPPWEKLELPAFQIDGQRYGGPSSSASAQSGSAWGDLKPFGKKIGGAKRPTSAGSTRSAHKTLVQKAYPRDRTRSNQIAASTDQSSSCGRVSVGSATPSRHRQKSGDPPFALLSTYEGMAPKTIVTAPSPQTDSDSFPIPSPIVEEDTATKMVFKHPRPHPAALDIAPDQQVADEPRLEDRIVDPLRASSGTSAVDVLTPSTTASSSRPLIDRARQPSLEHSHLTGIRRESMQGGFGDNESRRGSGPVSFVLPPSHKEEGNDTSSERAFGSVSVPDYSSSRMADGDEEMAGHSKRTDSRRGVDDDDDDEDDDDLDFAQMLAASYAEDPTATRQGRSGSEDTEFIQESTASYLNRKTAMLMLYFPLAYCLLFSVSVIRIIYDFTPNGSPKPLRVIARWFVFSQGAVDAIIYGIVEVNVKRGVRKKVKKGLISPGASRGSRGSWADAGTGSANVLSGFLGKKRGASQGAQIDPVDALRDSTQMAGKS</sequence>
<keyword evidence="3 6" id="KW-1133">Transmembrane helix</keyword>
<dbReference type="PANTHER" id="PTHR23112">
    <property type="entry name" value="G PROTEIN-COUPLED RECEPTOR 157-RELATED"/>
    <property type="match status" value="1"/>
</dbReference>
<keyword evidence="2 6" id="KW-0812">Transmembrane</keyword>
<feature type="compositionally biased region" description="Basic and acidic residues" evidence="5">
    <location>
        <begin position="557"/>
        <end position="578"/>
    </location>
</feature>
<dbReference type="EMBL" id="BLZA01000005">
    <property type="protein sequence ID" value="GHJ83919.1"/>
    <property type="molecule type" value="Genomic_DNA"/>
</dbReference>
<comment type="subcellular location">
    <subcellularLocation>
        <location evidence="1">Membrane</location>
        <topology evidence="1">Multi-pass membrane protein</topology>
    </subcellularLocation>
</comment>
<feature type="compositionally biased region" description="Polar residues" evidence="5">
    <location>
        <begin position="422"/>
        <end position="445"/>
    </location>
</feature>
<feature type="transmembrane region" description="Helical" evidence="6">
    <location>
        <begin position="210"/>
        <end position="231"/>
    </location>
</feature>
<dbReference type="AlphaFoldDB" id="A0A8H3YC45"/>
<dbReference type="Gene3D" id="1.20.1070.10">
    <property type="entry name" value="Rhodopsin 7-helix transmembrane proteins"/>
    <property type="match status" value="1"/>
</dbReference>
<protein>
    <recommendedName>
        <fullName evidence="9">G-protein coupled receptors family 1 profile domain-containing protein</fullName>
    </recommendedName>
</protein>
<feature type="region of interest" description="Disordered" evidence="5">
    <location>
        <begin position="808"/>
        <end position="832"/>
    </location>
</feature>
<dbReference type="SUPFAM" id="SSF81321">
    <property type="entry name" value="Family A G protein-coupled receptor-like"/>
    <property type="match status" value="1"/>
</dbReference>
<feature type="region of interest" description="Disordered" evidence="5">
    <location>
        <begin position="532"/>
        <end position="659"/>
    </location>
</feature>
<evidence type="ECO:0000313" key="8">
    <source>
        <dbReference type="Proteomes" id="UP000620104"/>
    </source>
</evidence>
<feature type="compositionally biased region" description="Basic and acidic residues" evidence="5">
    <location>
        <begin position="636"/>
        <end position="649"/>
    </location>
</feature>
<dbReference type="CDD" id="cd00637">
    <property type="entry name" value="7tm_classA_rhodopsin-like"/>
    <property type="match status" value="1"/>
</dbReference>
<feature type="transmembrane region" description="Helical" evidence="6">
    <location>
        <begin position="83"/>
        <end position="103"/>
    </location>
</feature>
<dbReference type="GO" id="GO:0005886">
    <property type="term" value="C:plasma membrane"/>
    <property type="evidence" value="ECO:0007669"/>
    <property type="project" value="TreeGrafter"/>
</dbReference>
<evidence type="ECO:0000256" key="6">
    <source>
        <dbReference type="SAM" id="Phobius"/>
    </source>
</evidence>
<feature type="transmembrane region" description="Helical" evidence="6">
    <location>
        <begin position="45"/>
        <end position="71"/>
    </location>
</feature>
<feature type="compositionally biased region" description="Acidic residues" evidence="5">
    <location>
        <begin position="650"/>
        <end position="659"/>
    </location>
</feature>
<accession>A0A8H3YC45</accession>
<evidence type="ECO:0000256" key="1">
    <source>
        <dbReference type="ARBA" id="ARBA00004141"/>
    </source>
</evidence>
<feature type="compositionally biased region" description="Polar residues" evidence="5">
    <location>
        <begin position="536"/>
        <end position="555"/>
    </location>
</feature>
<feature type="compositionally biased region" description="Polar residues" evidence="5">
    <location>
        <begin position="473"/>
        <end position="482"/>
    </location>
</feature>